<dbReference type="GO" id="GO:0000160">
    <property type="term" value="P:phosphorelay signal transduction system"/>
    <property type="evidence" value="ECO:0007669"/>
    <property type="project" value="UniProtKB-KW"/>
</dbReference>
<keyword evidence="6" id="KW-1133">Transmembrane helix</keyword>
<evidence type="ECO:0000259" key="7">
    <source>
        <dbReference type="SMART" id="SM00387"/>
    </source>
</evidence>
<dbReference type="SUPFAM" id="SSF55874">
    <property type="entry name" value="ATPase domain of HSP90 chaperone/DNA topoisomerase II/histidine kinase"/>
    <property type="match status" value="1"/>
</dbReference>
<evidence type="ECO:0000256" key="6">
    <source>
        <dbReference type="SAM" id="Phobius"/>
    </source>
</evidence>
<protein>
    <recommendedName>
        <fullName evidence="2">histidine kinase</fullName>
        <ecNumber evidence="2">2.7.13.3</ecNumber>
    </recommendedName>
</protein>
<keyword evidence="4" id="KW-0418">Kinase</keyword>
<dbReference type="Gene3D" id="3.30.565.10">
    <property type="entry name" value="Histidine kinase-like ATPase, C-terminal domain"/>
    <property type="match status" value="1"/>
</dbReference>
<dbReference type="InterPro" id="IPR050482">
    <property type="entry name" value="Sensor_HK_TwoCompSys"/>
</dbReference>
<name>A0A0N0MEU4_9PROT</name>
<evidence type="ECO:0000256" key="5">
    <source>
        <dbReference type="ARBA" id="ARBA00023012"/>
    </source>
</evidence>
<feature type="transmembrane region" description="Helical" evidence="6">
    <location>
        <begin position="295"/>
        <end position="318"/>
    </location>
</feature>
<dbReference type="OrthoDB" id="9778496at2"/>
<dbReference type="SMART" id="SM00387">
    <property type="entry name" value="HATPase_c"/>
    <property type="match status" value="1"/>
</dbReference>
<dbReference type="Gene3D" id="1.20.5.1930">
    <property type="match status" value="1"/>
</dbReference>
<gene>
    <name evidence="8" type="ORF">GLUCOINTEAF2_0203031</name>
</gene>
<feature type="transmembrane region" description="Helical" evidence="6">
    <location>
        <begin position="264"/>
        <end position="283"/>
    </location>
</feature>
<dbReference type="RefSeq" id="WP_052280026.1">
    <property type="nucleotide sequence ID" value="NZ_JUFX02000215.1"/>
</dbReference>
<evidence type="ECO:0000256" key="1">
    <source>
        <dbReference type="ARBA" id="ARBA00000085"/>
    </source>
</evidence>
<dbReference type="PANTHER" id="PTHR24421">
    <property type="entry name" value="NITRATE/NITRITE SENSOR PROTEIN NARX-RELATED"/>
    <property type="match status" value="1"/>
</dbReference>
<organism evidence="8 9">
    <name type="scientific">Komagataeibacter intermedius AF2</name>
    <dbReference type="NCBI Taxonomy" id="1458464"/>
    <lineage>
        <taxon>Bacteria</taxon>
        <taxon>Pseudomonadati</taxon>
        <taxon>Pseudomonadota</taxon>
        <taxon>Alphaproteobacteria</taxon>
        <taxon>Acetobacterales</taxon>
        <taxon>Acetobacteraceae</taxon>
        <taxon>Komagataeibacter</taxon>
    </lineage>
</organism>
<keyword evidence="5" id="KW-0902">Two-component regulatory system</keyword>
<evidence type="ECO:0000256" key="2">
    <source>
        <dbReference type="ARBA" id="ARBA00012438"/>
    </source>
</evidence>
<accession>A0A0N0MEU4</accession>
<proteinExistence type="predicted"/>
<evidence type="ECO:0000256" key="3">
    <source>
        <dbReference type="ARBA" id="ARBA00022679"/>
    </source>
</evidence>
<evidence type="ECO:0000313" key="9">
    <source>
        <dbReference type="Proteomes" id="UP000031553"/>
    </source>
</evidence>
<evidence type="ECO:0000256" key="4">
    <source>
        <dbReference type="ARBA" id="ARBA00022777"/>
    </source>
</evidence>
<dbReference type="Pfam" id="PF02518">
    <property type="entry name" value="HATPase_c"/>
    <property type="match status" value="1"/>
</dbReference>
<feature type="transmembrane region" description="Helical" evidence="6">
    <location>
        <begin position="325"/>
        <end position="345"/>
    </location>
</feature>
<reference evidence="8 9" key="1">
    <citation type="submission" date="2015-07" db="EMBL/GenBank/DDBJ databases">
        <title>Draft Genome Sequence of Komagataeibacter intermedius Strain AF2, Isolated from Kombucha Tea.</title>
        <authorList>
            <person name="Santos R.A."/>
            <person name="Berretta A.A."/>
            <person name="Barud H.S."/>
            <person name="Ribeiro S.J."/>
            <person name="Gonzalez-Garcia L.N."/>
            <person name="Zucchi T.D."/>
            <person name="Goldman G.H."/>
            <person name="Riano-Pachon D.M."/>
        </authorList>
    </citation>
    <scope>NUCLEOTIDE SEQUENCE [LARGE SCALE GENOMIC DNA]</scope>
    <source>
        <strain evidence="8 9">AF2</strain>
    </source>
</reference>
<feature type="transmembrane region" description="Helical" evidence="6">
    <location>
        <begin position="351"/>
        <end position="374"/>
    </location>
</feature>
<dbReference type="CDD" id="cd16917">
    <property type="entry name" value="HATPase_UhpB-NarQ-NarX-like"/>
    <property type="match status" value="1"/>
</dbReference>
<dbReference type="AlphaFoldDB" id="A0A0N0MEU4"/>
<keyword evidence="6" id="KW-0472">Membrane</keyword>
<feature type="transmembrane region" description="Helical" evidence="6">
    <location>
        <begin position="236"/>
        <end position="257"/>
    </location>
</feature>
<dbReference type="EMBL" id="JUFX02000215">
    <property type="protein sequence ID" value="KPH85994.1"/>
    <property type="molecule type" value="Genomic_DNA"/>
</dbReference>
<dbReference type="GO" id="GO:0004673">
    <property type="term" value="F:protein histidine kinase activity"/>
    <property type="evidence" value="ECO:0007669"/>
    <property type="project" value="UniProtKB-EC"/>
</dbReference>
<dbReference type="InterPro" id="IPR003594">
    <property type="entry name" value="HATPase_dom"/>
</dbReference>
<evidence type="ECO:0000313" key="8">
    <source>
        <dbReference type="EMBL" id="KPH85994.1"/>
    </source>
</evidence>
<dbReference type="EC" id="2.7.13.3" evidence="2"/>
<keyword evidence="6" id="KW-0812">Transmembrane</keyword>
<keyword evidence="3" id="KW-0808">Transferase</keyword>
<dbReference type="Proteomes" id="UP000031553">
    <property type="component" value="Unassembled WGS sequence"/>
</dbReference>
<dbReference type="PANTHER" id="PTHR24421:SF10">
    <property type="entry name" value="NITRATE_NITRITE SENSOR PROTEIN NARQ"/>
    <property type="match status" value="1"/>
</dbReference>
<sequence>MTRYPFAMMVAGPPAPDQAQRRRARGQRLILTGCGGLIALVCTVLMVRTLQLVASGPDGTALFAQHFRHAAFLKQETLTNLAMPQPEHINPDGPAGAWRDVPLPYTGVTRTDIIPPEVHGHVMTAWYRFVVSPAMARGGGQGSDIGDVSFYLPRWKTEGRLALYQNGRLVWRSHGDLVWNAFNRPVLVDLPVSGPSVIVLRMDTMPGMGGGITQAWAGSHDTLVWRYRMRLTLQCIVPGVLAVVLLAMGIILFFVGLALPAGPLYLLFVFAAILYTVRIVHFMGPLDPALMPPAWFGWATVNSMDWLIVVGWLFCCGLAEVQFPLLRRILVWGMIACTLATTPLFNSSLAIAALALGAYIFCFVLSLPTMPLLLAAMWRRRSRSGILLLFWNMLMFPVAVHDMLIADYQISIDHIYLLPYVVPDLFLSCLYVLCRQYIGALLMAEQSNHVLETRLQAQELALRHNYDRLRQIEQRELLVTERQRLMRDMHDGLGSTLTDAIHMTSSAAPHTLIAQALRDCLNDLKLTVDSLEPVDADLLVLLANLRFRLTPRLEAQGMKLEWAVAPLPPLHWLTPSSALHILRILQEIITNIIKHAQAGHIRMSTATEGAGVTVRVEDNGKGFAPHKQANGGRGIENILWRTEQLCGRVEWQPGAAGTCFILWLPFLQVGGN</sequence>
<feature type="transmembrane region" description="Helical" evidence="6">
    <location>
        <begin position="29"/>
        <end position="47"/>
    </location>
</feature>
<comment type="catalytic activity">
    <reaction evidence="1">
        <text>ATP + protein L-histidine = ADP + protein N-phospho-L-histidine.</text>
        <dbReference type="EC" id="2.7.13.3"/>
    </reaction>
</comment>
<feature type="domain" description="Histidine kinase/HSP90-like ATPase" evidence="7">
    <location>
        <begin position="576"/>
        <end position="668"/>
    </location>
</feature>
<dbReference type="InterPro" id="IPR036890">
    <property type="entry name" value="HATPase_C_sf"/>
</dbReference>
<feature type="transmembrane region" description="Helical" evidence="6">
    <location>
        <begin position="386"/>
        <end position="405"/>
    </location>
</feature>
<comment type="caution">
    <text evidence="8">The sequence shown here is derived from an EMBL/GenBank/DDBJ whole genome shotgun (WGS) entry which is preliminary data.</text>
</comment>